<evidence type="ECO:0000256" key="3">
    <source>
        <dbReference type="ARBA" id="ARBA00008766"/>
    </source>
</evidence>
<dbReference type="InterPro" id="IPR007865">
    <property type="entry name" value="Aminopep_P_N"/>
</dbReference>
<dbReference type="Pfam" id="PF05195">
    <property type="entry name" value="AMP_N"/>
    <property type="match status" value="1"/>
</dbReference>
<dbReference type="InterPro" id="IPR001131">
    <property type="entry name" value="Peptidase_M24B_aminopep-P_CS"/>
</dbReference>
<dbReference type="InterPro" id="IPR000994">
    <property type="entry name" value="Pept_M24"/>
</dbReference>
<comment type="catalytic activity">
    <reaction evidence="1">
        <text>Release of any N-terminal amino acid, including proline, that is linked to proline, even from a dipeptide or tripeptide.</text>
        <dbReference type="EC" id="3.4.11.9"/>
    </reaction>
</comment>
<evidence type="ECO:0000256" key="9">
    <source>
        <dbReference type="ARBA" id="ARBA00023211"/>
    </source>
</evidence>
<keyword evidence="5" id="KW-0645">Protease</keyword>
<evidence type="ECO:0000313" key="13">
    <source>
        <dbReference type="Proteomes" id="UP000248090"/>
    </source>
</evidence>
<dbReference type="PANTHER" id="PTHR43226">
    <property type="entry name" value="XAA-PRO AMINOPEPTIDASE 3"/>
    <property type="match status" value="1"/>
</dbReference>
<reference evidence="12 13" key="1">
    <citation type="submission" date="2015-03" db="EMBL/GenBank/DDBJ databases">
        <authorList>
            <person name="Krishnan R."/>
            <person name="Midha S."/>
            <person name="Patil P.B."/>
            <person name="Rameshkumar N."/>
        </authorList>
    </citation>
    <scope>NUCLEOTIDE SEQUENCE [LARGE SCALE GENOMIC DNA]</scope>
    <source>
        <strain evidence="12 13">L1E11</strain>
    </source>
</reference>
<evidence type="ECO:0000256" key="2">
    <source>
        <dbReference type="ARBA" id="ARBA00001936"/>
    </source>
</evidence>
<dbReference type="InterPro" id="IPR036005">
    <property type="entry name" value="Creatinase/aminopeptidase-like"/>
</dbReference>
<evidence type="ECO:0000256" key="5">
    <source>
        <dbReference type="ARBA" id="ARBA00022670"/>
    </source>
</evidence>
<name>A0ABX5M2F7_9GAMM</name>
<evidence type="ECO:0000313" key="12">
    <source>
        <dbReference type="EMBL" id="PXF33084.1"/>
    </source>
</evidence>
<protein>
    <recommendedName>
        <fullName evidence="4">Xaa-Pro aminopeptidase</fullName>
        <ecNumber evidence="4">3.4.11.9</ecNumber>
    </recommendedName>
</protein>
<dbReference type="Pfam" id="PF00557">
    <property type="entry name" value="Peptidase_M24"/>
    <property type="match status" value="1"/>
</dbReference>
<evidence type="ECO:0000256" key="4">
    <source>
        <dbReference type="ARBA" id="ARBA00012574"/>
    </source>
</evidence>
<dbReference type="GO" id="GO:0004177">
    <property type="term" value="F:aminopeptidase activity"/>
    <property type="evidence" value="ECO:0007669"/>
    <property type="project" value="UniProtKB-KW"/>
</dbReference>
<keyword evidence="6 10" id="KW-0479">Metal-binding</keyword>
<dbReference type="Gene3D" id="3.90.230.10">
    <property type="entry name" value="Creatinase/methionine aminopeptidase superfamily"/>
    <property type="match status" value="1"/>
</dbReference>
<dbReference type="PANTHER" id="PTHR43226:SF4">
    <property type="entry name" value="XAA-PRO AMINOPEPTIDASE 3"/>
    <property type="match status" value="1"/>
</dbReference>
<evidence type="ECO:0000256" key="7">
    <source>
        <dbReference type="ARBA" id="ARBA00022801"/>
    </source>
</evidence>
<gene>
    <name evidence="12" type="ORF">WH50_00735</name>
</gene>
<evidence type="ECO:0000256" key="1">
    <source>
        <dbReference type="ARBA" id="ARBA00001424"/>
    </source>
</evidence>
<dbReference type="NCBIfam" id="NF008131">
    <property type="entry name" value="PRK10879.1"/>
    <property type="match status" value="1"/>
</dbReference>
<proteinExistence type="inferred from homology"/>
<dbReference type="RefSeq" id="WP_110185596.1">
    <property type="nucleotide sequence ID" value="NZ_CP177354.1"/>
</dbReference>
<keyword evidence="8" id="KW-0482">Metalloprotease</keyword>
<accession>A0ABX5M2F7</accession>
<dbReference type="InterPro" id="IPR029149">
    <property type="entry name" value="Creatin/AminoP/Spt16_N"/>
</dbReference>
<dbReference type="CDD" id="cd01087">
    <property type="entry name" value="Prolidase"/>
    <property type="match status" value="1"/>
</dbReference>
<dbReference type="SMART" id="SM01011">
    <property type="entry name" value="AMP_N"/>
    <property type="match status" value="1"/>
</dbReference>
<dbReference type="Proteomes" id="UP000248090">
    <property type="component" value="Unassembled WGS sequence"/>
</dbReference>
<keyword evidence="13" id="KW-1185">Reference proteome</keyword>
<evidence type="ECO:0000256" key="8">
    <source>
        <dbReference type="ARBA" id="ARBA00023049"/>
    </source>
</evidence>
<dbReference type="InterPro" id="IPR052433">
    <property type="entry name" value="X-Pro_dipept-like"/>
</dbReference>
<evidence type="ECO:0000256" key="10">
    <source>
        <dbReference type="RuleBase" id="RU000590"/>
    </source>
</evidence>
<dbReference type="Gene3D" id="3.40.350.10">
    <property type="entry name" value="Creatinase/prolidase N-terminal domain"/>
    <property type="match status" value="1"/>
</dbReference>
<feature type="domain" description="Aminopeptidase P N-terminal" evidence="11">
    <location>
        <begin position="4"/>
        <end position="138"/>
    </location>
</feature>
<comment type="similarity">
    <text evidence="3 10">Belongs to the peptidase M24B family.</text>
</comment>
<comment type="caution">
    <text evidence="12">The sequence shown here is derived from an EMBL/GenBank/DDBJ whole genome shotgun (WGS) entry which is preliminary data.</text>
</comment>
<keyword evidence="12" id="KW-0031">Aminopeptidase</keyword>
<keyword evidence="9" id="KW-0464">Manganese</keyword>
<comment type="cofactor">
    <cofactor evidence="2">
        <name>Mn(2+)</name>
        <dbReference type="ChEBI" id="CHEBI:29035"/>
    </cofactor>
</comment>
<evidence type="ECO:0000259" key="11">
    <source>
        <dbReference type="SMART" id="SM01011"/>
    </source>
</evidence>
<dbReference type="EC" id="3.4.11.9" evidence="4"/>
<dbReference type="SUPFAM" id="SSF55920">
    <property type="entry name" value="Creatinase/aminopeptidase"/>
    <property type="match status" value="1"/>
</dbReference>
<dbReference type="PROSITE" id="PS00491">
    <property type="entry name" value="PROLINE_PEPTIDASE"/>
    <property type="match status" value="1"/>
</dbReference>
<evidence type="ECO:0000256" key="6">
    <source>
        <dbReference type="ARBA" id="ARBA00022723"/>
    </source>
</evidence>
<dbReference type="SUPFAM" id="SSF53092">
    <property type="entry name" value="Creatinase/prolidase N-terminal domain"/>
    <property type="match status" value="1"/>
</dbReference>
<keyword evidence="7" id="KW-0378">Hydrolase</keyword>
<dbReference type="EMBL" id="LAPT01000002">
    <property type="protein sequence ID" value="PXF33084.1"/>
    <property type="molecule type" value="Genomic_DNA"/>
</dbReference>
<organism evidence="12 13">
    <name type="scientific">Pokkaliibacter plantistimulans</name>
    <dbReference type="NCBI Taxonomy" id="1635171"/>
    <lineage>
        <taxon>Bacteria</taxon>
        <taxon>Pseudomonadati</taxon>
        <taxon>Pseudomonadota</taxon>
        <taxon>Gammaproteobacteria</taxon>
        <taxon>Oceanospirillales</taxon>
        <taxon>Balneatrichaceae</taxon>
        <taxon>Pokkaliibacter</taxon>
    </lineage>
</organism>
<sequence length="441" mass="49587">MQTLPLAEYASRRRRLLDTLPEGSVAIVAGAELSPRNRDVEYYFRQDSDFYYLTGFAEPSAWLVLVPGRGEGEVVMFCQPRDQAMEIWEGYRAGPEGCMARYGADQAFNVEELDQQLPQLLAGRQQLFYSFDSRDPVVQRIGQWLASTRRQARSGVQAPAQVRQLDDVLHEMRLFKTPAEQQQMREAGRITTLGHRRAMTVCQPGMWEYQLEGEILHEFSRHGSRWPAYGSIVGGGANACVLHYINNDQRLRDGDLVLIDAGCELDYYAGDVTRTFPVNGRFSAEQRAVYDIVLAAELACIERSRSGVGFDQLHDVSVNILTQGLVDLGILQGSVDGLIEQGAYRDFYMHRIGHWLGMDVHDVGSYRQQGQWRALQPGMVTTIEPGIYINPANTRVEERWRGIGIRIEDNVLVTDAEPEVLTALAPKTVSEIEALMAEARG</sequence>